<evidence type="ECO:0000313" key="3">
    <source>
        <dbReference type="Proteomes" id="UP001257909"/>
    </source>
</evidence>
<comment type="caution">
    <text evidence="2">The sequence shown here is derived from an EMBL/GenBank/DDBJ whole genome shotgun (WGS) entry which is preliminary data.</text>
</comment>
<dbReference type="EMBL" id="JAVDWR010000001">
    <property type="protein sequence ID" value="MDR7119295.1"/>
    <property type="molecule type" value="Genomic_DNA"/>
</dbReference>
<dbReference type="Gene3D" id="3.40.50.150">
    <property type="entry name" value="Vaccinia Virus protein VP39"/>
    <property type="match status" value="1"/>
</dbReference>
<dbReference type="InterPro" id="IPR029063">
    <property type="entry name" value="SAM-dependent_MTases_sf"/>
</dbReference>
<evidence type="ECO:0000313" key="2">
    <source>
        <dbReference type="EMBL" id="MDR7119295.1"/>
    </source>
</evidence>
<name>A0ABU1VUP9_9GAMM</name>
<proteinExistence type="predicted"/>
<organism evidence="2 3">
    <name type="scientific">Rheinheimera soli</name>
    <dbReference type="NCBI Taxonomy" id="443616"/>
    <lineage>
        <taxon>Bacteria</taxon>
        <taxon>Pseudomonadati</taxon>
        <taxon>Pseudomonadota</taxon>
        <taxon>Gammaproteobacteria</taxon>
        <taxon>Chromatiales</taxon>
        <taxon>Chromatiaceae</taxon>
        <taxon>Rheinheimera</taxon>
    </lineage>
</organism>
<dbReference type="RefSeq" id="WP_310273707.1">
    <property type="nucleotide sequence ID" value="NZ_JAVDWR010000001.1"/>
</dbReference>
<protein>
    <submittedName>
        <fullName evidence="2">Uncharacterized protein</fullName>
    </submittedName>
</protein>
<keyword evidence="1" id="KW-0175">Coiled coil</keyword>
<reference evidence="2 3" key="1">
    <citation type="submission" date="2023-07" db="EMBL/GenBank/DDBJ databases">
        <title>Sorghum-associated microbial communities from plants grown in Nebraska, USA.</title>
        <authorList>
            <person name="Schachtman D."/>
        </authorList>
    </citation>
    <scope>NUCLEOTIDE SEQUENCE [LARGE SCALE GENOMIC DNA]</scope>
    <source>
        <strain evidence="2 3">4138</strain>
    </source>
</reference>
<gene>
    <name evidence="2" type="ORF">J2W69_000210</name>
</gene>
<feature type="coiled-coil region" evidence="1">
    <location>
        <begin position="202"/>
        <end position="320"/>
    </location>
</feature>
<evidence type="ECO:0000256" key="1">
    <source>
        <dbReference type="SAM" id="Coils"/>
    </source>
</evidence>
<sequence>MTKKFNQLIWLGAGNGTEPKGLIELAETSLLVEAREDAFKNLVNTFLNSKTVSLKQSVISTHGGEVSFHQYNLPEFSALCKATGLIRLFPGLRLANLDTVVSEGIVDLLTEAKVTGKDNLFVIDIPDISLSLLQQLDEHQFLNRFCQILLVGSSEALFLGASNSAELINFMLNHGFYLAAEDKTDPDLPWLTFVSNPLWQKLKQAQQQETELNKQLDIQHKKLVEQHQQAEQLKKELSLVTESNKNLYEQMSTATVVGEKKQAELKDCLEQLDTANKKLVSLSENAKRQENDFILLQKRAELLEKQLERANEDNSLFRSQQLANSSLFELERSIKELFAQQMLQVQHVANALGQHVTKTQVEQQNSLRSFLGLQQFLQHGERQLDIGEWSIQADTLNCLIKLLERNSYDLVIEFGSGDSTLVIAKTLMNQSSSLHDIAENGRLELAKISNLEQTQPVHYAHDLPARVISFEQSKEYLNKTKQALNEHGVAGFVELILAPLVPVEPSCNYDSGQTHLFYDCITKLKKLADILSERQSNILVIVDGPQSPEQDAFVRYAALPSIINVFSAHKLHIVLDDSKRDGEQQVITKWLDLLEQRGLFYTVNHWPTVKGAALIEVTP</sequence>
<dbReference type="Proteomes" id="UP001257909">
    <property type="component" value="Unassembled WGS sequence"/>
</dbReference>
<keyword evidence="3" id="KW-1185">Reference proteome</keyword>
<accession>A0ABU1VUP9</accession>